<feature type="domain" description="Transposase IS200-like" evidence="1">
    <location>
        <begin position="9"/>
        <end position="148"/>
    </location>
</feature>
<dbReference type="Proteomes" id="UP000178815">
    <property type="component" value="Unassembled WGS sequence"/>
</dbReference>
<name>A0A1F6CJ85_9BACT</name>
<gene>
    <name evidence="2" type="ORF">A2678_00095</name>
</gene>
<evidence type="ECO:0000259" key="1">
    <source>
        <dbReference type="SMART" id="SM01321"/>
    </source>
</evidence>
<reference evidence="2 3" key="1">
    <citation type="journal article" date="2016" name="Nat. Commun.">
        <title>Thousands of microbial genomes shed light on interconnected biogeochemical processes in an aquifer system.</title>
        <authorList>
            <person name="Anantharaman K."/>
            <person name="Brown C.T."/>
            <person name="Hug L.A."/>
            <person name="Sharon I."/>
            <person name="Castelle C.J."/>
            <person name="Probst A.J."/>
            <person name="Thomas B.C."/>
            <person name="Singh A."/>
            <person name="Wilkins M.J."/>
            <person name="Karaoz U."/>
            <person name="Brodie E.L."/>
            <person name="Williams K.H."/>
            <person name="Hubbard S.S."/>
            <person name="Banfield J.F."/>
        </authorList>
    </citation>
    <scope>NUCLEOTIDE SEQUENCE [LARGE SCALE GENOMIC DNA]</scope>
</reference>
<dbReference type="Gene3D" id="3.30.70.1290">
    <property type="entry name" value="Transposase IS200-like"/>
    <property type="match status" value="1"/>
</dbReference>
<dbReference type="GO" id="GO:0006313">
    <property type="term" value="P:DNA transposition"/>
    <property type="evidence" value="ECO:0007669"/>
    <property type="project" value="InterPro"/>
</dbReference>
<dbReference type="InterPro" id="IPR002686">
    <property type="entry name" value="Transposase_17"/>
</dbReference>
<evidence type="ECO:0000313" key="2">
    <source>
        <dbReference type="EMBL" id="OGG49324.1"/>
    </source>
</evidence>
<evidence type="ECO:0000313" key="3">
    <source>
        <dbReference type="Proteomes" id="UP000178815"/>
    </source>
</evidence>
<dbReference type="Pfam" id="PF01797">
    <property type="entry name" value="Y1_Tnp"/>
    <property type="match status" value="1"/>
</dbReference>
<dbReference type="SMART" id="SM01321">
    <property type="entry name" value="Y1_Tnp"/>
    <property type="match status" value="1"/>
</dbReference>
<comment type="caution">
    <text evidence="2">The sequence shown here is derived from an EMBL/GenBank/DDBJ whole genome shotgun (WGS) entry which is preliminary data.</text>
</comment>
<dbReference type="GO" id="GO:0003677">
    <property type="term" value="F:DNA binding"/>
    <property type="evidence" value="ECO:0007669"/>
    <property type="project" value="InterPro"/>
</dbReference>
<dbReference type="PANTHER" id="PTHR34322">
    <property type="entry name" value="TRANSPOSASE, Y1_TNP DOMAIN-CONTAINING"/>
    <property type="match status" value="1"/>
</dbReference>
<proteinExistence type="predicted"/>
<dbReference type="SUPFAM" id="SSF143422">
    <property type="entry name" value="Transposase IS200-like"/>
    <property type="match status" value="1"/>
</dbReference>
<dbReference type="EMBL" id="MFKU01000001">
    <property type="protein sequence ID" value="OGG49324.1"/>
    <property type="molecule type" value="Genomic_DNA"/>
</dbReference>
<sequence>MATRKSAFAVGEWYHCYSRGVDKRIVYEDEEDYMRFLEQLYLANSNTPLRRDDIIGSRDFEEILTIPRNGTLVAIEAFCLMPNHFHLVIKEIVEGGISAFMQKLGTSYAMYFNWRYERSGNLFVKPFRSRHISDDRYFQHLIKYLHCNPAELFEPKWKTGKVGNLDMLTNKLIEYPYSSFSAYHDKKSPIRAILDHAGFDVVRLVPPKQMLREANEYFRENPELP</sequence>
<accession>A0A1F6CJ85</accession>
<protein>
    <recommendedName>
        <fullName evidence="1">Transposase IS200-like domain-containing protein</fullName>
    </recommendedName>
</protein>
<organism evidence="2 3">
    <name type="scientific">Candidatus Kaiserbacteria bacterium RIFCSPHIGHO2_01_FULL_53_31</name>
    <dbReference type="NCBI Taxonomy" id="1798481"/>
    <lineage>
        <taxon>Bacteria</taxon>
        <taxon>Candidatus Kaiseribacteriota</taxon>
    </lineage>
</organism>
<dbReference type="GO" id="GO:0004803">
    <property type="term" value="F:transposase activity"/>
    <property type="evidence" value="ECO:0007669"/>
    <property type="project" value="InterPro"/>
</dbReference>
<dbReference type="AlphaFoldDB" id="A0A1F6CJ85"/>
<dbReference type="PANTHER" id="PTHR34322:SF2">
    <property type="entry name" value="TRANSPOSASE IS200-LIKE DOMAIN-CONTAINING PROTEIN"/>
    <property type="match status" value="1"/>
</dbReference>
<dbReference type="InterPro" id="IPR036515">
    <property type="entry name" value="Transposase_17_sf"/>
</dbReference>